<dbReference type="Pfam" id="PF02156">
    <property type="entry name" value="Glyco_hydro_26"/>
    <property type="match status" value="1"/>
</dbReference>
<dbReference type="InterPro" id="IPR000805">
    <property type="entry name" value="Glyco_hydro_26"/>
</dbReference>
<dbReference type="Gene3D" id="2.60.120.260">
    <property type="entry name" value="Galactose-binding domain-like"/>
    <property type="match status" value="1"/>
</dbReference>
<comment type="caution">
    <text evidence="4">Lacks conserved residue(s) required for the propagation of feature annotation.</text>
</comment>
<keyword evidence="3" id="KW-0326">Glycosidase</keyword>
<reference evidence="7" key="2">
    <citation type="journal article" date="2021" name="PeerJ">
        <title>Extensive microbial diversity within the chicken gut microbiome revealed by metagenomics and culture.</title>
        <authorList>
            <person name="Gilroy R."/>
            <person name="Ravi A."/>
            <person name="Getino M."/>
            <person name="Pursley I."/>
            <person name="Horton D.L."/>
            <person name="Alikhan N.F."/>
            <person name="Baker D."/>
            <person name="Gharbi K."/>
            <person name="Hall N."/>
            <person name="Watson M."/>
            <person name="Adriaenssens E.M."/>
            <person name="Foster-Nyarko E."/>
            <person name="Jarju S."/>
            <person name="Secka A."/>
            <person name="Antonio M."/>
            <person name="Oren A."/>
            <person name="Chaudhuri R.R."/>
            <person name="La Ragione R."/>
            <person name="Hildebrand F."/>
            <person name="Pallen M.J."/>
        </authorList>
    </citation>
    <scope>NUCLEOTIDE SEQUENCE</scope>
    <source>
        <strain evidence="7">1370</strain>
    </source>
</reference>
<dbReference type="PRINTS" id="PR00739">
    <property type="entry name" value="GLHYDRLASE26"/>
</dbReference>
<sequence>MKALKALILASVLLLGGCSQFAGEPIESTSDIVPVQTESTAATSDTQPSVTESTTLPSYSEVEIGEVVIDPQDYSLLVEAEEGALSGYAAAVSRGEGYSGSGYVTGLSLPDSRVTLTFPIESPAHYSITVCAAAQEEVSVVLVVDGYPRGRLYFEGDGSFEAVKLENVYLSPPESIITLSEPSGELELDFVLVESSDEVYSVDYSLPGTLSFSSRSQNTVRLYRYLCELYGETVLTAQQCTQGSNEEITAIANATGRYPAIRFGELMGYSSGEDTGDIELSIEYWQEGGLVGYVWNWLQNGSLELSESGFDLSAAVTAHDVARLSQSRLNQLLSTGGISPECLCLIQEIDLIAEQLKRLKELDIPVIFRPLPVASGGQFWWGCDKESYLWLYRLVYDRLNHYHMLDNLIWVWNAQDPDWYVGDEYCDIISADIYDFSKGQWDNQSHINPLLRLLEISNDKPCAISECNVLPGPANIARDKAYWLYASVWSGEYAIDGDGGLFCGYISREEWILFYNCSQTTARDELSLSFRSDSN</sequence>
<keyword evidence="2" id="KW-0378">Hydrolase</keyword>
<dbReference type="InterPro" id="IPR022790">
    <property type="entry name" value="GH26_dom"/>
</dbReference>
<dbReference type="GO" id="GO:0016985">
    <property type="term" value="F:mannan endo-1,4-beta-mannosidase activity"/>
    <property type="evidence" value="ECO:0007669"/>
    <property type="project" value="InterPro"/>
</dbReference>
<gene>
    <name evidence="7" type="ORF">IAD28_01415</name>
</gene>
<evidence type="ECO:0000256" key="4">
    <source>
        <dbReference type="PROSITE-ProRule" id="PRU01100"/>
    </source>
</evidence>
<feature type="chain" id="PRO_5038387996" description="GH26 domain-containing protein" evidence="5">
    <location>
        <begin position="23"/>
        <end position="535"/>
    </location>
</feature>
<evidence type="ECO:0000256" key="5">
    <source>
        <dbReference type="SAM" id="SignalP"/>
    </source>
</evidence>
<dbReference type="PANTHER" id="PTHR40079:SF4">
    <property type="entry name" value="GH26 DOMAIN-CONTAINING PROTEIN-RELATED"/>
    <property type="match status" value="1"/>
</dbReference>
<dbReference type="Proteomes" id="UP000823960">
    <property type="component" value="Unassembled WGS sequence"/>
</dbReference>
<protein>
    <recommendedName>
        <fullName evidence="6">GH26 domain-containing protein</fullName>
    </recommendedName>
</protein>
<keyword evidence="5" id="KW-0732">Signal</keyword>
<dbReference type="AlphaFoldDB" id="A0A9D1NQF6"/>
<dbReference type="Gene3D" id="3.20.20.80">
    <property type="entry name" value="Glycosidases"/>
    <property type="match status" value="1"/>
</dbReference>
<evidence type="ECO:0000256" key="2">
    <source>
        <dbReference type="ARBA" id="ARBA00022801"/>
    </source>
</evidence>
<reference evidence="7" key="1">
    <citation type="submission" date="2020-10" db="EMBL/GenBank/DDBJ databases">
        <authorList>
            <person name="Gilroy R."/>
        </authorList>
    </citation>
    <scope>NUCLEOTIDE SEQUENCE</scope>
    <source>
        <strain evidence="7">1370</strain>
    </source>
</reference>
<dbReference type="PANTHER" id="PTHR40079">
    <property type="entry name" value="MANNAN ENDO-1,4-BETA-MANNOSIDASE E-RELATED"/>
    <property type="match status" value="1"/>
</dbReference>
<evidence type="ECO:0000256" key="1">
    <source>
        <dbReference type="ARBA" id="ARBA00007754"/>
    </source>
</evidence>
<dbReference type="GO" id="GO:0006080">
    <property type="term" value="P:substituted mannan metabolic process"/>
    <property type="evidence" value="ECO:0007669"/>
    <property type="project" value="InterPro"/>
</dbReference>
<evidence type="ECO:0000259" key="6">
    <source>
        <dbReference type="PROSITE" id="PS51764"/>
    </source>
</evidence>
<comment type="caution">
    <text evidence="7">The sequence shown here is derived from an EMBL/GenBank/DDBJ whole genome shotgun (WGS) entry which is preliminary data.</text>
</comment>
<proteinExistence type="inferred from homology"/>
<dbReference type="EMBL" id="DVOL01000017">
    <property type="protein sequence ID" value="HIV10341.1"/>
    <property type="molecule type" value="Genomic_DNA"/>
</dbReference>
<comment type="similarity">
    <text evidence="1 4">Belongs to the glycosyl hydrolase 26 family.</text>
</comment>
<dbReference type="PROSITE" id="PS51257">
    <property type="entry name" value="PROKAR_LIPOPROTEIN"/>
    <property type="match status" value="1"/>
</dbReference>
<evidence type="ECO:0000313" key="7">
    <source>
        <dbReference type="EMBL" id="HIV10341.1"/>
    </source>
</evidence>
<feature type="domain" description="GH26" evidence="6">
    <location>
        <begin position="217"/>
        <end position="524"/>
    </location>
</feature>
<evidence type="ECO:0000256" key="3">
    <source>
        <dbReference type="ARBA" id="ARBA00023295"/>
    </source>
</evidence>
<name>A0A9D1NQF6_9FIRM</name>
<dbReference type="InterPro" id="IPR017853">
    <property type="entry name" value="GH"/>
</dbReference>
<accession>A0A9D1NQF6</accession>
<organism evidence="7 8">
    <name type="scientific">Candidatus Faeciplasma avium</name>
    <dbReference type="NCBI Taxonomy" id="2840798"/>
    <lineage>
        <taxon>Bacteria</taxon>
        <taxon>Bacillati</taxon>
        <taxon>Bacillota</taxon>
        <taxon>Clostridia</taxon>
        <taxon>Eubacteriales</taxon>
        <taxon>Oscillospiraceae</taxon>
        <taxon>Oscillospiraceae incertae sedis</taxon>
        <taxon>Candidatus Faeciplasma</taxon>
    </lineage>
</organism>
<dbReference type="SUPFAM" id="SSF51445">
    <property type="entry name" value="(Trans)glycosidases"/>
    <property type="match status" value="1"/>
</dbReference>
<dbReference type="PROSITE" id="PS51764">
    <property type="entry name" value="GH26"/>
    <property type="match status" value="1"/>
</dbReference>
<feature type="signal peptide" evidence="5">
    <location>
        <begin position="1"/>
        <end position="22"/>
    </location>
</feature>
<evidence type="ECO:0000313" key="8">
    <source>
        <dbReference type="Proteomes" id="UP000823960"/>
    </source>
</evidence>